<keyword evidence="2 7" id="KW-0813">Transport</keyword>
<name>A0A1V9F849_9BACT</name>
<dbReference type="RefSeq" id="WP_081169359.1">
    <property type="nucleotide sequence ID" value="NZ_LWBP01000208.1"/>
</dbReference>
<reference evidence="10" key="1">
    <citation type="submission" date="2016-04" db="EMBL/GenBank/DDBJ databases">
        <authorList>
            <person name="Chen L."/>
            <person name="Zhuang W."/>
            <person name="Wang G."/>
        </authorList>
    </citation>
    <scope>NUCLEOTIDE SEQUENCE [LARGE SCALE GENOMIC DNA]</scope>
    <source>
        <strain evidence="10">208</strain>
    </source>
</reference>
<evidence type="ECO:0000256" key="5">
    <source>
        <dbReference type="ARBA" id="ARBA00023136"/>
    </source>
</evidence>
<evidence type="ECO:0000256" key="7">
    <source>
        <dbReference type="PROSITE-ProRule" id="PRU01360"/>
    </source>
</evidence>
<dbReference type="Gene3D" id="2.40.170.20">
    <property type="entry name" value="TonB-dependent receptor, beta-barrel domain"/>
    <property type="match status" value="1"/>
</dbReference>
<dbReference type="NCBIfam" id="TIGR04057">
    <property type="entry name" value="SusC_RagA_signa"/>
    <property type="match status" value="1"/>
</dbReference>
<evidence type="ECO:0000256" key="3">
    <source>
        <dbReference type="ARBA" id="ARBA00022452"/>
    </source>
</evidence>
<dbReference type="InterPro" id="IPR011662">
    <property type="entry name" value="Secretin/TonB_short_N"/>
</dbReference>
<sequence>MTDFVSGKGSLLGVKPKLLLLERGLSKTLRIMKLTAIFLLAAALQVTAKGLAQEKITLALNNASLEKVFEQIEVQTGFVFIYKDETVKDKKVSIQVTNATLAQTLDACLKGQELSYKIVGKSVAIKAEKVTPAMPGGAAPPFIDVRGRVVNEKGEPVEGVTVLVKGIDKKTLTDKNGEFSLTTVEQDAVLVFTHIGMETFELKVSGKTELAISLKAKISELSGVVVSVNTGYQEIPKERATGSFSEPIKHMYTSRVSTDILSRLEGITSGLAFNTPGITGSSTPKLSIRGRSTIYANDNPLIVIDGFPYDGDINNINPNDIENINVLKDAAAASIWGVRAGNGVIVITTKKGKLNEALKVQLNSNISISEKPDLFYSPSFVSSNEFIGVENYLFEKGFYDGDLNDASSPPISPVVQILDQVRRGTLSQSEAGKQIDEFKTLDVRNDLSRYFYRRMVNQQYALSLSGGNNRLNHYVSIGIDRNRTTQKEEGFNRFTLNSMNTFVPVKNLEITGGFNYIQSSAGKDNTLSQISTGGGYNTVYPYASLAGEDGAPLSFVKDYSTAYVDWAESNGYLNGKFYPLEELRGGWNTSKTRNSDIRLSTRLKYTIIEGLSAEIRYQYQRALSRAKDLHTDQSYYTRYFINRYASANPDSSFAGYNIPYGSILANSTSELSSNNLRGQISYFNTWGKHFVTMIAGSEVREVKTESNSFTLYGYNDELGTSQPVNNTTVFPTNPVGSALIPYGNSTGGSLDRFRSYYFNGAYTFDDRYTLSLSGRVDGSNYFGVETNQKNVPLWSVGGKWNIDHERFYHSSVFPLLRLRATFGYNGNLDKNITAVSTIFYPGYTGPLTNAVFARLNNVGNPELRWEKIGIFNVGLDFGTAKNILSGSIEYFHKNGVDMIGYSPFAPSTGITNLQGNYAKIKGNGVDIQITSKNIDKQIKWTTTFIFSWAKDIVNKYTGTNIQPSGLVGAGQIVSPVEGKPVYGIYSFKWAGLDPATGDPQGFDSSKGVSKNYTDLLSPTSVNSLVFHGPARPVIFGGINNRISYKNFGLTFNISYKLGYYFNRNSVNYSMLFNSWSLHKDFTRRWQKAGDENSTNVPSMSYPANANRDRFYQYSEILVERGDHIRLQDVSLSYDFQGKLFNRMLSLSNIQVYFYANNLGILWRANDEKIDPDYPFNGFPAPRTFAFGIKAGF</sequence>
<protein>
    <recommendedName>
        <fullName evidence="8">Secretin/TonB short N-terminal domain-containing protein</fullName>
    </recommendedName>
</protein>
<dbReference type="Proteomes" id="UP000192276">
    <property type="component" value="Unassembled WGS sequence"/>
</dbReference>
<gene>
    <name evidence="9" type="ORF">A4R26_28065</name>
</gene>
<dbReference type="SMART" id="SM00965">
    <property type="entry name" value="STN"/>
    <property type="match status" value="1"/>
</dbReference>
<dbReference type="InterPro" id="IPR037066">
    <property type="entry name" value="Plug_dom_sf"/>
</dbReference>
<dbReference type="InterPro" id="IPR023996">
    <property type="entry name" value="TonB-dep_OMP_SusC/RagA"/>
</dbReference>
<feature type="domain" description="Secretin/TonB short N-terminal" evidence="8">
    <location>
        <begin position="78"/>
        <end position="128"/>
    </location>
</feature>
<dbReference type="InterPro" id="IPR039426">
    <property type="entry name" value="TonB-dep_rcpt-like"/>
</dbReference>
<comment type="similarity">
    <text evidence="7">Belongs to the TonB-dependent receptor family.</text>
</comment>
<dbReference type="InterPro" id="IPR023997">
    <property type="entry name" value="TonB-dep_OMP_SusC/RagA_CS"/>
</dbReference>
<dbReference type="InterPro" id="IPR012910">
    <property type="entry name" value="Plug_dom"/>
</dbReference>
<keyword evidence="5 7" id="KW-0472">Membrane</keyword>
<dbReference type="InterPro" id="IPR008969">
    <property type="entry name" value="CarboxyPept-like_regulatory"/>
</dbReference>
<evidence type="ECO:0000259" key="8">
    <source>
        <dbReference type="SMART" id="SM00965"/>
    </source>
</evidence>
<evidence type="ECO:0000256" key="6">
    <source>
        <dbReference type="ARBA" id="ARBA00023237"/>
    </source>
</evidence>
<comment type="caution">
    <text evidence="9">The sequence shown here is derived from an EMBL/GenBank/DDBJ whole genome shotgun (WGS) entry which is preliminary data.</text>
</comment>
<dbReference type="Pfam" id="PF07660">
    <property type="entry name" value="STN"/>
    <property type="match status" value="1"/>
</dbReference>
<keyword evidence="6 7" id="KW-0998">Cell outer membrane</keyword>
<dbReference type="NCBIfam" id="TIGR04056">
    <property type="entry name" value="OMP_RagA_SusC"/>
    <property type="match status" value="1"/>
</dbReference>
<evidence type="ECO:0000313" key="9">
    <source>
        <dbReference type="EMBL" id="OQP54417.1"/>
    </source>
</evidence>
<proteinExistence type="inferred from homology"/>
<dbReference type="Gene3D" id="3.55.50.30">
    <property type="match status" value="1"/>
</dbReference>
<dbReference type="AlphaFoldDB" id="A0A1V9F849"/>
<dbReference type="Gene3D" id="2.170.130.10">
    <property type="entry name" value="TonB-dependent receptor, plug domain"/>
    <property type="match status" value="1"/>
</dbReference>
<keyword evidence="10" id="KW-1185">Reference proteome</keyword>
<accession>A0A1V9F849</accession>
<organism evidence="9 10">
    <name type="scientific">Niastella populi</name>
    <dbReference type="NCBI Taxonomy" id="550983"/>
    <lineage>
        <taxon>Bacteria</taxon>
        <taxon>Pseudomonadati</taxon>
        <taxon>Bacteroidota</taxon>
        <taxon>Chitinophagia</taxon>
        <taxon>Chitinophagales</taxon>
        <taxon>Chitinophagaceae</taxon>
        <taxon>Niastella</taxon>
    </lineage>
</organism>
<dbReference type="OrthoDB" id="9768177at2"/>
<dbReference type="Gene3D" id="2.60.40.1120">
    <property type="entry name" value="Carboxypeptidase-like, regulatory domain"/>
    <property type="match status" value="1"/>
</dbReference>
<dbReference type="PROSITE" id="PS52016">
    <property type="entry name" value="TONB_DEPENDENT_REC_3"/>
    <property type="match status" value="1"/>
</dbReference>
<dbReference type="Pfam" id="PF13715">
    <property type="entry name" value="CarbopepD_reg_2"/>
    <property type="match status" value="1"/>
</dbReference>
<dbReference type="EMBL" id="LWBP01000208">
    <property type="protein sequence ID" value="OQP54417.1"/>
    <property type="molecule type" value="Genomic_DNA"/>
</dbReference>
<dbReference type="InterPro" id="IPR036942">
    <property type="entry name" value="Beta-barrel_TonB_sf"/>
</dbReference>
<evidence type="ECO:0000256" key="4">
    <source>
        <dbReference type="ARBA" id="ARBA00022692"/>
    </source>
</evidence>
<dbReference type="SUPFAM" id="SSF49464">
    <property type="entry name" value="Carboxypeptidase regulatory domain-like"/>
    <property type="match status" value="1"/>
</dbReference>
<dbReference type="Pfam" id="PF07715">
    <property type="entry name" value="Plug"/>
    <property type="match status" value="1"/>
</dbReference>
<evidence type="ECO:0000256" key="2">
    <source>
        <dbReference type="ARBA" id="ARBA00022448"/>
    </source>
</evidence>
<dbReference type="SUPFAM" id="SSF56935">
    <property type="entry name" value="Porins"/>
    <property type="match status" value="1"/>
</dbReference>
<keyword evidence="4 7" id="KW-0812">Transmembrane</keyword>
<keyword evidence="3 7" id="KW-1134">Transmembrane beta strand</keyword>
<evidence type="ECO:0000256" key="1">
    <source>
        <dbReference type="ARBA" id="ARBA00004571"/>
    </source>
</evidence>
<evidence type="ECO:0000313" key="10">
    <source>
        <dbReference type="Proteomes" id="UP000192276"/>
    </source>
</evidence>
<dbReference type="STRING" id="550983.A4R26_28065"/>
<comment type="subcellular location">
    <subcellularLocation>
        <location evidence="1 7">Cell outer membrane</location>
        <topology evidence="1 7">Multi-pass membrane protein</topology>
    </subcellularLocation>
</comment>
<dbReference type="GO" id="GO:0009279">
    <property type="term" value="C:cell outer membrane"/>
    <property type="evidence" value="ECO:0007669"/>
    <property type="project" value="UniProtKB-SubCell"/>
</dbReference>